<organism evidence="12 13">
    <name type="scientific">Govanella unica</name>
    <dbReference type="NCBI Taxonomy" id="2975056"/>
    <lineage>
        <taxon>Bacteria</taxon>
        <taxon>Pseudomonadati</taxon>
        <taxon>Pseudomonadota</taxon>
        <taxon>Alphaproteobacteria</taxon>
        <taxon>Emcibacterales</taxon>
        <taxon>Govanellaceae</taxon>
        <taxon>Govanella</taxon>
    </lineage>
</organism>
<keyword evidence="8" id="KW-0411">Iron-sulfur</keyword>
<dbReference type="GO" id="GO:0046872">
    <property type="term" value="F:metal ion binding"/>
    <property type="evidence" value="ECO:0007669"/>
    <property type="project" value="UniProtKB-KW"/>
</dbReference>
<dbReference type="PRINTS" id="PR00406">
    <property type="entry name" value="CYTB5RDTASE"/>
</dbReference>
<keyword evidence="4" id="KW-0479">Metal-binding</keyword>
<keyword evidence="2" id="KW-0285">Flavoprotein</keyword>
<dbReference type="EC" id="1.14.13.149" evidence="12"/>
<dbReference type="PROSITE" id="PS51085">
    <property type="entry name" value="2FE2S_FER_2"/>
    <property type="match status" value="1"/>
</dbReference>
<gene>
    <name evidence="12" type="primary">paaK</name>
    <name evidence="12" type="ORF">NYP16_10940</name>
</gene>
<dbReference type="Pfam" id="PF00111">
    <property type="entry name" value="Fer2"/>
    <property type="match status" value="1"/>
</dbReference>
<evidence type="ECO:0000259" key="11">
    <source>
        <dbReference type="PROSITE" id="PS51384"/>
    </source>
</evidence>
<evidence type="ECO:0000256" key="8">
    <source>
        <dbReference type="ARBA" id="ARBA00023014"/>
    </source>
</evidence>
<evidence type="ECO:0000313" key="13">
    <source>
        <dbReference type="Proteomes" id="UP001141619"/>
    </source>
</evidence>
<comment type="cofactor">
    <cofactor evidence="1">
        <name>FAD</name>
        <dbReference type="ChEBI" id="CHEBI:57692"/>
    </cofactor>
</comment>
<keyword evidence="7" id="KW-0408">Iron</keyword>
<evidence type="ECO:0000256" key="4">
    <source>
        <dbReference type="ARBA" id="ARBA00022723"/>
    </source>
</evidence>
<accession>A0A9X3TZR9</accession>
<dbReference type="NCBIfam" id="TIGR02160">
    <property type="entry name" value="PA_CoA_Oxy5"/>
    <property type="match status" value="1"/>
</dbReference>
<dbReference type="InterPro" id="IPR001709">
    <property type="entry name" value="Flavoprot_Pyr_Nucl_cyt_Rdtase"/>
</dbReference>
<evidence type="ECO:0000256" key="5">
    <source>
        <dbReference type="ARBA" id="ARBA00022827"/>
    </source>
</evidence>
<feature type="domain" description="FAD-binding FR-type" evidence="11">
    <location>
        <begin position="2"/>
        <end position="106"/>
    </location>
</feature>
<dbReference type="EMBL" id="JANWOI010000004">
    <property type="protein sequence ID" value="MDA5194467.1"/>
    <property type="molecule type" value="Genomic_DNA"/>
</dbReference>
<dbReference type="SUPFAM" id="SSF52343">
    <property type="entry name" value="Ferredoxin reductase-like, C-terminal NADP-linked domain"/>
    <property type="match status" value="1"/>
</dbReference>
<sequence length="356" mass="39134">MVQFHRLTIADLEKQTDDSIAVTFAVPDNLRDDYRFIQGQHLTLRSLIDGKDVRRSYSICSGVDDNQLRVAIKQIPDGIFSSYANSALTVGSELEVMTPMGKFSTPLDPAQAKTYVAFAAGSGITPMLSIIKTTLAREPNSNFHLFFGNRSVASIMFREELEDIKNRHMTRFSVTNILSREAQDIDILMGRIDGKKAKALLAALCPVSQIDDVFLCGPQAMIEDVSKTLIELGMSKDHIHFELFYTDDAPRAAARPIQVESKMDTSRVTVIVHGISTEFNLAFNGGTVLDAAETHGADVPFSCKGGVCCTCRAKVIEGKVDMAVNYALEPHEVEAGFVLTCQSRPLTDKVVLDYDA</sequence>
<proteinExistence type="predicted"/>
<keyword evidence="6 12" id="KW-0560">Oxidoreductase</keyword>
<comment type="cofactor">
    <cofactor evidence="9">
        <name>[2Fe-2S] cluster</name>
        <dbReference type="ChEBI" id="CHEBI:190135"/>
    </cofactor>
</comment>
<dbReference type="Proteomes" id="UP001141619">
    <property type="component" value="Unassembled WGS sequence"/>
</dbReference>
<evidence type="ECO:0000259" key="10">
    <source>
        <dbReference type="PROSITE" id="PS51085"/>
    </source>
</evidence>
<dbReference type="Pfam" id="PF00175">
    <property type="entry name" value="NAD_binding_1"/>
    <property type="match status" value="1"/>
</dbReference>
<name>A0A9X3TZR9_9PROT</name>
<dbReference type="CDD" id="cd06214">
    <property type="entry name" value="PA_degradation_oxidoreductase_like"/>
    <property type="match status" value="1"/>
</dbReference>
<evidence type="ECO:0000256" key="1">
    <source>
        <dbReference type="ARBA" id="ARBA00001974"/>
    </source>
</evidence>
<dbReference type="RefSeq" id="WP_274944172.1">
    <property type="nucleotide sequence ID" value="NZ_JANWOI010000004.1"/>
</dbReference>
<dbReference type="Gene3D" id="2.40.30.10">
    <property type="entry name" value="Translation factors"/>
    <property type="match status" value="1"/>
</dbReference>
<protein>
    <submittedName>
        <fullName evidence="12">Phenylacetate-CoA oxygenase/reductase subunit PaaK</fullName>
        <ecNumber evidence="12">1.14.13.149</ecNumber>
    </submittedName>
</protein>
<dbReference type="InterPro" id="IPR017938">
    <property type="entry name" value="Riboflavin_synthase-like_b-brl"/>
</dbReference>
<feature type="domain" description="2Fe-2S ferredoxin-type" evidence="10">
    <location>
        <begin position="266"/>
        <end position="356"/>
    </location>
</feature>
<reference evidence="12" key="1">
    <citation type="submission" date="2022-08" db="EMBL/GenBank/DDBJ databases">
        <authorList>
            <person name="Vandamme P."/>
            <person name="Hettiarachchi A."/>
            <person name="Peeters C."/>
            <person name="Cnockaert M."/>
            <person name="Carlier A."/>
        </authorList>
    </citation>
    <scope>NUCLEOTIDE SEQUENCE</scope>
    <source>
        <strain evidence="12">LMG 31809</strain>
    </source>
</reference>
<evidence type="ECO:0000256" key="6">
    <source>
        <dbReference type="ARBA" id="ARBA00023002"/>
    </source>
</evidence>
<dbReference type="InterPro" id="IPR036010">
    <property type="entry name" value="2Fe-2S_ferredoxin-like_sf"/>
</dbReference>
<comment type="caution">
    <text evidence="12">The sequence shown here is derived from an EMBL/GenBank/DDBJ whole genome shotgun (WGS) entry which is preliminary data.</text>
</comment>
<evidence type="ECO:0000256" key="9">
    <source>
        <dbReference type="ARBA" id="ARBA00034078"/>
    </source>
</evidence>
<dbReference type="CDD" id="cd00207">
    <property type="entry name" value="fer2"/>
    <property type="match status" value="1"/>
</dbReference>
<dbReference type="PROSITE" id="PS51384">
    <property type="entry name" value="FAD_FR"/>
    <property type="match status" value="1"/>
</dbReference>
<dbReference type="InterPro" id="IPR050415">
    <property type="entry name" value="MRET"/>
</dbReference>
<dbReference type="InterPro" id="IPR001433">
    <property type="entry name" value="OxRdtase_FAD/NAD-bd"/>
</dbReference>
<dbReference type="SUPFAM" id="SSF54292">
    <property type="entry name" value="2Fe-2S ferredoxin-like"/>
    <property type="match status" value="1"/>
</dbReference>
<dbReference type="InterPro" id="IPR039261">
    <property type="entry name" value="FNR_nucleotide-bd"/>
</dbReference>
<dbReference type="InterPro" id="IPR001041">
    <property type="entry name" value="2Fe-2S_ferredoxin-type"/>
</dbReference>
<dbReference type="SUPFAM" id="SSF63380">
    <property type="entry name" value="Riboflavin synthase domain-like"/>
    <property type="match status" value="1"/>
</dbReference>
<evidence type="ECO:0000256" key="3">
    <source>
        <dbReference type="ARBA" id="ARBA00022714"/>
    </source>
</evidence>
<dbReference type="GO" id="GO:0097266">
    <property type="term" value="F:phenylacetyl-CoA 1,2-epoxidase activity"/>
    <property type="evidence" value="ECO:0007669"/>
    <property type="project" value="UniProtKB-EC"/>
</dbReference>
<dbReference type="PANTHER" id="PTHR47354">
    <property type="entry name" value="NADH OXIDOREDUCTASE HCR"/>
    <property type="match status" value="1"/>
</dbReference>
<evidence type="ECO:0000256" key="2">
    <source>
        <dbReference type="ARBA" id="ARBA00022630"/>
    </source>
</evidence>
<dbReference type="InterPro" id="IPR011884">
    <property type="entry name" value="PaaE"/>
</dbReference>
<dbReference type="Gene3D" id="3.10.20.30">
    <property type="match status" value="1"/>
</dbReference>
<dbReference type="GO" id="GO:0051537">
    <property type="term" value="F:2 iron, 2 sulfur cluster binding"/>
    <property type="evidence" value="ECO:0007669"/>
    <property type="project" value="UniProtKB-KW"/>
</dbReference>
<dbReference type="Gene3D" id="3.40.50.80">
    <property type="entry name" value="Nucleotide-binding domain of ferredoxin-NADP reductase (FNR) module"/>
    <property type="match status" value="1"/>
</dbReference>
<dbReference type="AlphaFoldDB" id="A0A9X3TZR9"/>
<dbReference type="PANTHER" id="PTHR47354:SF8">
    <property type="entry name" value="1,2-PHENYLACETYL-COA EPOXIDASE, SUBUNIT E"/>
    <property type="match status" value="1"/>
</dbReference>
<dbReference type="InterPro" id="IPR017927">
    <property type="entry name" value="FAD-bd_FR_type"/>
</dbReference>
<dbReference type="Pfam" id="PF00970">
    <property type="entry name" value="FAD_binding_6"/>
    <property type="match status" value="1"/>
</dbReference>
<dbReference type="PRINTS" id="PR00371">
    <property type="entry name" value="FPNCR"/>
</dbReference>
<keyword evidence="5" id="KW-0274">FAD</keyword>
<reference evidence="12" key="2">
    <citation type="journal article" date="2023" name="Syst. Appl. Microbiol.">
        <title>Govania unica gen. nov., sp. nov., a rare biosphere bacterium that represents a novel family in the class Alphaproteobacteria.</title>
        <authorList>
            <person name="Vandamme P."/>
            <person name="Peeters C."/>
            <person name="Hettiarachchi A."/>
            <person name="Cnockaert M."/>
            <person name="Carlier A."/>
        </authorList>
    </citation>
    <scope>NUCLEOTIDE SEQUENCE</scope>
    <source>
        <strain evidence="12">LMG 31809</strain>
    </source>
</reference>
<evidence type="ECO:0000313" key="12">
    <source>
        <dbReference type="EMBL" id="MDA5194467.1"/>
    </source>
</evidence>
<dbReference type="GO" id="GO:0050660">
    <property type="term" value="F:flavin adenine dinucleotide binding"/>
    <property type="evidence" value="ECO:0007669"/>
    <property type="project" value="TreeGrafter"/>
</dbReference>
<dbReference type="InterPro" id="IPR008333">
    <property type="entry name" value="Cbr1-like_FAD-bd_dom"/>
</dbReference>
<evidence type="ECO:0000256" key="7">
    <source>
        <dbReference type="ARBA" id="ARBA00023004"/>
    </source>
</evidence>
<dbReference type="InterPro" id="IPR012675">
    <property type="entry name" value="Beta-grasp_dom_sf"/>
</dbReference>
<keyword evidence="13" id="KW-1185">Reference proteome</keyword>
<keyword evidence="3" id="KW-0001">2Fe-2S</keyword>
<dbReference type="GO" id="GO:0010124">
    <property type="term" value="P:phenylacetate catabolic process"/>
    <property type="evidence" value="ECO:0007669"/>
    <property type="project" value="InterPro"/>
</dbReference>